<organism evidence="2 3">
    <name type="scientific">Acidisoma cellulosilyticum</name>
    <dbReference type="NCBI Taxonomy" id="2802395"/>
    <lineage>
        <taxon>Bacteria</taxon>
        <taxon>Pseudomonadati</taxon>
        <taxon>Pseudomonadota</taxon>
        <taxon>Alphaproteobacteria</taxon>
        <taxon>Acetobacterales</taxon>
        <taxon>Acidocellaceae</taxon>
        <taxon>Acidisoma</taxon>
    </lineage>
</organism>
<accession>A0A964E4I3</accession>
<dbReference type="Proteomes" id="UP000721844">
    <property type="component" value="Unassembled WGS sequence"/>
</dbReference>
<feature type="region of interest" description="Disordered" evidence="1">
    <location>
        <begin position="63"/>
        <end position="82"/>
    </location>
</feature>
<evidence type="ECO:0000313" key="3">
    <source>
        <dbReference type="Proteomes" id="UP000721844"/>
    </source>
</evidence>
<dbReference type="AlphaFoldDB" id="A0A964E4I3"/>
<dbReference type="RefSeq" id="WP_227308395.1">
    <property type="nucleotide sequence ID" value="NZ_JAESVA010000005.1"/>
</dbReference>
<sequence length="82" mass="9127">MTQTAYEAKATRAWQLIHDDKIPAKKAAVTLKIDLSDLYEMLAFSRTRREILDSHKATFASISRYNPSPANAGHSVRPPVSA</sequence>
<proteinExistence type="predicted"/>
<gene>
    <name evidence="2" type="ORF">ACELLULO517_15890</name>
</gene>
<evidence type="ECO:0000313" key="2">
    <source>
        <dbReference type="EMBL" id="MCB8881730.1"/>
    </source>
</evidence>
<name>A0A964E4I3_9PROT</name>
<comment type="caution">
    <text evidence="2">The sequence shown here is derived from an EMBL/GenBank/DDBJ whole genome shotgun (WGS) entry which is preliminary data.</text>
</comment>
<reference evidence="2 3" key="1">
    <citation type="journal article" date="2021" name="Microorganisms">
        <title>Acidisoma silvae sp. nov. and Acidisomacellulosilytica sp. nov., Two Acidophilic Bacteria Isolated from Decaying Wood, Hydrolyzing Cellulose and Producing Poly-3-hydroxybutyrate.</title>
        <authorList>
            <person name="Mieszkin S."/>
            <person name="Pouder E."/>
            <person name="Uroz S."/>
            <person name="Simon-Colin C."/>
            <person name="Alain K."/>
        </authorList>
    </citation>
    <scope>NUCLEOTIDE SEQUENCE [LARGE SCALE GENOMIC DNA]</scope>
    <source>
        <strain evidence="2 3">HW T5.17</strain>
    </source>
</reference>
<protein>
    <submittedName>
        <fullName evidence="2">Uncharacterized protein</fullName>
    </submittedName>
</protein>
<dbReference type="EMBL" id="JAESVA010000005">
    <property type="protein sequence ID" value="MCB8881730.1"/>
    <property type="molecule type" value="Genomic_DNA"/>
</dbReference>
<evidence type="ECO:0000256" key="1">
    <source>
        <dbReference type="SAM" id="MobiDB-lite"/>
    </source>
</evidence>
<keyword evidence="3" id="KW-1185">Reference proteome</keyword>